<dbReference type="RefSeq" id="WP_330131739.1">
    <property type="nucleotide sequence ID" value="NZ_JAUTXY010000001.1"/>
</dbReference>
<proteinExistence type="inferred from homology"/>
<evidence type="ECO:0000256" key="1">
    <source>
        <dbReference type="ARBA" id="ARBA00005695"/>
    </source>
</evidence>
<feature type="chain" id="PRO_5047141867" evidence="4">
    <location>
        <begin position="33"/>
        <end position="533"/>
    </location>
</feature>
<dbReference type="PANTHER" id="PTHR30290:SF9">
    <property type="entry name" value="OLIGOPEPTIDE-BINDING PROTEIN APPA"/>
    <property type="match status" value="1"/>
</dbReference>
<evidence type="ECO:0000256" key="2">
    <source>
        <dbReference type="ARBA" id="ARBA00022448"/>
    </source>
</evidence>
<evidence type="ECO:0000313" key="7">
    <source>
        <dbReference type="Proteomes" id="UP001336020"/>
    </source>
</evidence>
<keyword evidence="3 4" id="KW-0732">Signal</keyword>
<dbReference type="Gene3D" id="3.10.105.10">
    <property type="entry name" value="Dipeptide-binding Protein, Domain 3"/>
    <property type="match status" value="1"/>
</dbReference>
<dbReference type="Pfam" id="PF00496">
    <property type="entry name" value="SBP_bac_5"/>
    <property type="match status" value="1"/>
</dbReference>
<dbReference type="Proteomes" id="UP001336020">
    <property type="component" value="Unassembled WGS sequence"/>
</dbReference>
<comment type="caution">
    <text evidence="6">The sequence shown here is derived from an EMBL/GenBank/DDBJ whole genome shotgun (WGS) entry which is preliminary data.</text>
</comment>
<evidence type="ECO:0000313" key="6">
    <source>
        <dbReference type="EMBL" id="MEE2056477.1"/>
    </source>
</evidence>
<reference evidence="6 7" key="1">
    <citation type="submission" date="2023-07" db="EMBL/GenBank/DDBJ databases">
        <authorList>
            <person name="Girao M."/>
            <person name="Carvalho M.F."/>
        </authorList>
    </citation>
    <scope>NUCLEOTIDE SEQUENCE [LARGE SCALE GENOMIC DNA]</scope>
    <source>
        <strain evidence="6 7">YIM65754</strain>
    </source>
</reference>
<dbReference type="Gene3D" id="3.40.190.10">
    <property type="entry name" value="Periplasmic binding protein-like II"/>
    <property type="match status" value="1"/>
</dbReference>
<feature type="domain" description="Solute-binding protein family 5" evidence="5">
    <location>
        <begin position="98"/>
        <end position="439"/>
    </location>
</feature>
<sequence length="533" mass="57777">MPVSRLHVLPRVRARRGISRPLLLAVASVMVAAGCGGGNSSGGGGTGSDTPVPGGELVMAINVEGKTMDPVWCASNAFERCVPVFGTLMRYDVEDEQFVPSMASSFDSEDGRTWTLTLRDGVRFTDGTPFDADAVVFNWDRIKDPANLSPSALVAAPLTWRVVDPLTVEVVSEQTNFQLPWALTQGLGMIGSPTAIAQLGPDFGNAPIGAGPFTLDTWVRNSKATYTANPGYWNEGAPYLDSYVLEVIGQDDQRLNALRAGEVDIDWSLLAKDAKAIEAEGYTVHSLPLVGGTGLNFNLEDPDLKDPQLRLAILRTFDSAQINSAVYPGDEPVDAFLYPDSPYRDDSLGKFPEKGIDEAQKLFDEYLDRTGQSDLTLRLSTFAGLPALEQVSQILQSQAQQIDGLTIQIDAMDYATLEGALNAGEFQLGIAAALSQNMDGIYERFHSNGTRNITGYSNPKVDEAFETSRASQDPEAVSKAYEVVNGEISNDAPLRNWRYQTGYLFTQDYVKDLIITGTPSGAGVYLDEAWVDK</sequence>
<keyword evidence="2" id="KW-0813">Transport</keyword>
<gene>
    <name evidence="6" type="ORF">Q7514_02915</name>
</gene>
<comment type="similarity">
    <text evidence="1">Belongs to the bacterial solute-binding protein 5 family.</text>
</comment>
<accession>A0ABU7L4L5</accession>
<dbReference type="PANTHER" id="PTHR30290">
    <property type="entry name" value="PERIPLASMIC BINDING COMPONENT OF ABC TRANSPORTER"/>
    <property type="match status" value="1"/>
</dbReference>
<dbReference type="CDD" id="cd00995">
    <property type="entry name" value="PBP2_NikA_DppA_OppA_like"/>
    <property type="match status" value="1"/>
</dbReference>
<evidence type="ECO:0000256" key="4">
    <source>
        <dbReference type="SAM" id="SignalP"/>
    </source>
</evidence>
<protein>
    <submittedName>
        <fullName evidence="6">ABC transporter substrate-binding protein</fullName>
    </submittedName>
</protein>
<dbReference type="PIRSF" id="PIRSF002741">
    <property type="entry name" value="MppA"/>
    <property type="match status" value="1"/>
</dbReference>
<dbReference type="EMBL" id="JAUTXY010000001">
    <property type="protein sequence ID" value="MEE2056477.1"/>
    <property type="molecule type" value="Genomic_DNA"/>
</dbReference>
<dbReference type="InterPro" id="IPR000914">
    <property type="entry name" value="SBP_5_dom"/>
</dbReference>
<dbReference type="InterPro" id="IPR030678">
    <property type="entry name" value="Peptide/Ni-bd"/>
</dbReference>
<feature type="signal peptide" evidence="4">
    <location>
        <begin position="1"/>
        <end position="32"/>
    </location>
</feature>
<name>A0ABU7L4L5_9NOCA</name>
<dbReference type="InterPro" id="IPR039424">
    <property type="entry name" value="SBP_5"/>
</dbReference>
<dbReference type="SUPFAM" id="SSF53850">
    <property type="entry name" value="Periplasmic binding protein-like II"/>
    <property type="match status" value="1"/>
</dbReference>
<organism evidence="6 7">
    <name type="scientific">Rhodococcus artemisiae</name>
    <dbReference type="NCBI Taxonomy" id="714159"/>
    <lineage>
        <taxon>Bacteria</taxon>
        <taxon>Bacillati</taxon>
        <taxon>Actinomycetota</taxon>
        <taxon>Actinomycetes</taxon>
        <taxon>Mycobacteriales</taxon>
        <taxon>Nocardiaceae</taxon>
        <taxon>Rhodococcus</taxon>
    </lineage>
</organism>
<dbReference type="PROSITE" id="PS51257">
    <property type="entry name" value="PROKAR_LIPOPROTEIN"/>
    <property type="match status" value="1"/>
</dbReference>
<evidence type="ECO:0000256" key="3">
    <source>
        <dbReference type="ARBA" id="ARBA00022729"/>
    </source>
</evidence>
<keyword evidence="7" id="KW-1185">Reference proteome</keyword>
<evidence type="ECO:0000259" key="5">
    <source>
        <dbReference type="Pfam" id="PF00496"/>
    </source>
</evidence>